<reference evidence="1" key="1">
    <citation type="journal article" date="2018" name="Genome Biol.">
        <title>SKESA: strategic k-mer extension for scrupulous assemblies.</title>
        <authorList>
            <person name="Souvorov A."/>
            <person name="Agarwala R."/>
            <person name="Lipman D.J."/>
        </authorList>
    </citation>
    <scope>NUCLEOTIDE SEQUENCE</scope>
    <source>
        <strain evidence="1">SL1_122</strain>
    </source>
</reference>
<accession>A0A703WN95</accession>
<sequence length="29" mass="3092">DGLKFQAKLKGGQTEGDFKSVASFAVAYK</sequence>
<feature type="non-terminal residue" evidence="1">
    <location>
        <position position="1"/>
    </location>
</feature>
<dbReference type="EMBL" id="DAAMPY010000210">
    <property type="protein sequence ID" value="HAC7697402.1"/>
    <property type="molecule type" value="Genomic_DNA"/>
</dbReference>
<name>A0A703WN95_SALER</name>
<dbReference type="AlphaFoldDB" id="A0A703WN95"/>
<organism evidence="1">
    <name type="scientific">Salmonella enterica</name>
    <name type="common">Salmonella choleraesuis</name>
    <dbReference type="NCBI Taxonomy" id="28901"/>
    <lineage>
        <taxon>Bacteria</taxon>
        <taxon>Pseudomonadati</taxon>
        <taxon>Pseudomonadota</taxon>
        <taxon>Gammaproteobacteria</taxon>
        <taxon>Enterobacterales</taxon>
        <taxon>Enterobacteriaceae</taxon>
        <taxon>Salmonella</taxon>
    </lineage>
</organism>
<comment type="caution">
    <text evidence="1">The sequence shown here is derived from an EMBL/GenBank/DDBJ whole genome shotgun (WGS) entry which is preliminary data.</text>
</comment>
<reference evidence="1" key="2">
    <citation type="submission" date="2018-08" db="EMBL/GenBank/DDBJ databases">
        <authorList>
            <consortium name="NCBI Pathogen Detection Project"/>
        </authorList>
    </citation>
    <scope>NUCLEOTIDE SEQUENCE</scope>
    <source>
        <strain evidence="1">SL1_122</strain>
    </source>
</reference>
<gene>
    <name evidence="1" type="ORF">G0F18_24580</name>
</gene>
<proteinExistence type="predicted"/>
<evidence type="ECO:0000313" key="1">
    <source>
        <dbReference type="EMBL" id="HAC7697402.1"/>
    </source>
</evidence>
<protein>
    <submittedName>
        <fullName evidence="1">Fimbrial protein</fullName>
    </submittedName>
</protein>